<evidence type="ECO:0000313" key="1">
    <source>
        <dbReference type="EMBL" id="SPD66153.1"/>
    </source>
</evidence>
<reference evidence="1 2" key="1">
    <citation type="submission" date="2018-01" db="EMBL/GenBank/DDBJ databases">
        <authorList>
            <person name="Clerissi C."/>
        </authorList>
    </citation>
    <scope>NUCLEOTIDE SEQUENCE [LARGE SCALE GENOMIC DNA]</scope>
    <source>
        <strain evidence="1">Cupriavidus taiwanensis SWF 66322</strain>
    </source>
</reference>
<evidence type="ECO:0000313" key="2">
    <source>
        <dbReference type="Proteomes" id="UP000254259"/>
    </source>
</evidence>
<gene>
    <name evidence="1" type="ORF">CBM2636_20687</name>
</gene>
<protein>
    <submittedName>
        <fullName evidence="1">Uncharacterized protein</fullName>
    </submittedName>
</protein>
<name>A0A9Q7UYI9_9BURK</name>
<sequence>MRAERAGVGGAGCAFGGGQQQRRARALLRAHMLARVVIRGIAHAAHEARHGGIRHIGQPGQFRGGIAREIAGEIQRELRQPALRWRQLVQLFADASDERFSGGLHGTSSALVRAVGRLTSVRARGSKGLNDNVWRRAKRAAGAGLPDPLRVALNAAGRWHSCGIQVALTLALLAPRRH</sequence>
<dbReference type="AlphaFoldDB" id="A0A9Q7UYI9"/>
<dbReference type="EMBL" id="LT984813">
    <property type="protein sequence ID" value="SPD66153.1"/>
    <property type="molecule type" value="Genomic_DNA"/>
</dbReference>
<dbReference type="Proteomes" id="UP000254259">
    <property type="component" value="Chromosome CBM2636"/>
</dbReference>
<accession>A0A9Q7UYI9</accession>
<organism evidence="1 2">
    <name type="scientific">Cupriavidus taiwanensis</name>
    <dbReference type="NCBI Taxonomy" id="164546"/>
    <lineage>
        <taxon>Bacteria</taxon>
        <taxon>Pseudomonadati</taxon>
        <taxon>Pseudomonadota</taxon>
        <taxon>Betaproteobacteria</taxon>
        <taxon>Burkholderiales</taxon>
        <taxon>Burkholderiaceae</taxon>
        <taxon>Cupriavidus</taxon>
    </lineage>
</organism>
<proteinExistence type="predicted"/>